<name>A0ABS5JY79_9BACT</name>
<evidence type="ECO:0000313" key="3">
    <source>
        <dbReference type="Proteomes" id="UP000708576"/>
    </source>
</evidence>
<evidence type="ECO:0008006" key="4">
    <source>
        <dbReference type="Google" id="ProtNLM"/>
    </source>
</evidence>
<accession>A0ABS5JY79</accession>
<protein>
    <recommendedName>
        <fullName evidence="4">DUF3157 family protein</fullName>
    </recommendedName>
</protein>
<evidence type="ECO:0000256" key="1">
    <source>
        <dbReference type="SAM" id="SignalP"/>
    </source>
</evidence>
<proteinExistence type="predicted"/>
<dbReference type="EMBL" id="JAGUCO010000016">
    <property type="protein sequence ID" value="MBS2099858.1"/>
    <property type="molecule type" value="Genomic_DNA"/>
</dbReference>
<organism evidence="2 3">
    <name type="scientific">Carboxylicivirga linearis</name>
    <dbReference type="NCBI Taxonomy" id="1628157"/>
    <lineage>
        <taxon>Bacteria</taxon>
        <taxon>Pseudomonadati</taxon>
        <taxon>Bacteroidota</taxon>
        <taxon>Bacteroidia</taxon>
        <taxon>Marinilabiliales</taxon>
        <taxon>Marinilabiliaceae</taxon>
        <taxon>Carboxylicivirga</taxon>
    </lineage>
</organism>
<reference evidence="2 3" key="1">
    <citation type="journal article" date="2015" name="Int. J. Syst. Evol. Microbiol.">
        <title>Carboxylicivirga linearis sp. nov., isolated from a sea cucumber culture pond.</title>
        <authorList>
            <person name="Wang F.Q."/>
            <person name="Zhou Y.X."/>
            <person name="Lin X.Z."/>
            <person name="Chen G.J."/>
            <person name="Du Z.J."/>
        </authorList>
    </citation>
    <scope>NUCLEOTIDE SEQUENCE [LARGE SCALE GENOMIC DNA]</scope>
    <source>
        <strain evidence="2 3">FB218</strain>
    </source>
</reference>
<gene>
    <name evidence="2" type="ORF">KEM10_16325</name>
</gene>
<feature type="signal peptide" evidence="1">
    <location>
        <begin position="1"/>
        <end position="19"/>
    </location>
</feature>
<sequence length="218" mass="24680">MKNLFLLALVLLGATQLKAQIKATTETGNTVILHKNGTWEYYEAGMEESTQQETPTQPAVTAPALNIDVTKEVTSDRHELFYEVSPRMARFFGEEKGKIRTHATISNHKGQFLISFEINVPVGDANRYFGPTLAERSITLELSNDVDIVIPITENISQKWMDKFNQSYYLGGGFLSHDNIKAIMKNPITNVYIDWKKHPENYKVSNKSVLQTTIKEVL</sequence>
<comment type="caution">
    <text evidence="2">The sequence shown here is derived from an EMBL/GenBank/DDBJ whole genome shotgun (WGS) entry which is preliminary data.</text>
</comment>
<keyword evidence="1" id="KW-0732">Signal</keyword>
<evidence type="ECO:0000313" key="2">
    <source>
        <dbReference type="EMBL" id="MBS2099858.1"/>
    </source>
</evidence>
<dbReference type="Proteomes" id="UP000708576">
    <property type="component" value="Unassembled WGS sequence"/>
</dbReference>
<feature type="chain" id="PRO_5046858504" description="DUF3157 family protein" evidence="1">
    <location>
        <begin position="20"/>
        <end position="218"/>
    </location>
</feature>
<keyword evidence="3" id="KW-1185">Reference proteome</keyword>
<dbReference type="RefSeq" id="WP_212217102.1">
    <property type="nucleotide sequence ID" value="NZ_JAGUCO010000016.1"/>
</dbReference>